<dbReference type="InterPro" id="IPR006474">
    <property type="entry name" value="Helicase_Cas3_CRISPR-ass_core"/>
</dbReference>
<dbReference type="InterPro" id="IPR001650">
    <property type="entry name" value="Helicase_C-like"/>
</dbReference>
<keyword evidence="7" id="KW-0347">Helicase</keyword>
<dbReference type="Gene3D" id="3.40.50.300">
    <property type="entry name" value="P-loop containing nucleotide triphosphate hydrolases"/>
    <property type="match status" value="2"/>
</dbReference>
<dbReference type="Gene3D" id="1.10.3210.30">
    <property type="match status" value="1"/>
</dbReference>
<evidence type="ECO:0000256" key="7">
    <source>
        <dbReference type="ARBA" id="ARBA00022806"/>
    </source>
</evidence>
<reference evidence="12 13" key="1">
    <citation type="submission" date="2016-12" db="EMBL/GenBank/DDBJ databases">
        <title>Genome sequencing and description of Paenibacillus sp. nov. from high altitude lake in the Indian Trans- Himalayas.</title>
        <authorList>
            <person name="Kiran S."/>
            <person name="Swarnkar M.K."/>
            <person name="Rana A."/>
            <person name="Tewari R."/>
            <person name="Gulati A."/>
        </authorList>
    </citation>
    <scope>NUCLEOTIDE SEQUENCE [LARGE SCALE GENOMIC DNA]</scope>
    <source>
        <strain evidence="12 13">IHBB 9951</strain>
    </source>
</reference>
<dbReference type="Pfam" id="PF22590">
    <property type="entry name" value="Cas3-like_C_2"/>
    <property type="match status" value="1"/>
</dbReference>
<feature type="domain" description="Helicase ATP-binding" evidence="10">
    <location>
        <begin position="262"/>
        <end position="452"/>
    </location>
</feature>
<dbReference type="SMART" id="SM00490">
    <property type="entry name" value="HELICc"/>
    <property type="match status" value="1"/>
</dbReference>
<keyword evidence="4" id="KW-0479">Metal-binding</keyword>
<keyword evidence="3" id="KW-0540">Nuclease</keyword>
<sequence length="809" mass="91815">MTYYIAHIRQSDGKIQTVDEHLREVKELSERHGAKIGAAHLAGLAGLLHDMGKYTTEFKNYIEEAVANPEAPPRKGSVDHSTAGGRLVYERYHRTASSAIDKFVAEWIANCVISHHQGLRDFVEPNASSPFLERVEKKALNEYEQAKQRFFEAVAEEEIDACFEGAKKELARYLSKIKERKLLPIAASLLLKYIFSCLIDADRTNTRRFDENEEPEEPLNRQAFFARSYKSLLCKLQVLEQGMDSDHPINRLRREMSQRCDEFAERASGIYTLSIPTGGGKTLASLRYALKHARIHGKDRIIYVVPYTTIIEQNAAEIREILQEDEWILEHHSNVIEHEDDLETEDYDVHRKKIRNARDSWDSPIIFTTMVQFLNTFYAKGTRNVRRLHRLSNAVIIFDEVQSVPVNCISIFNAALNFLNILGRSSLLLCTATQPALDFVKHKLHISKEAEIIEDLEQVADNFKRVELVSAVTPLGWGAEEVTDFVRSRLDEIRSVLVILNTKTAVRKLYDQLSQSEWMKERGVKLFHLSTNMCAAHRKEVLSKVIDSLEAQEPVICVSTQLIEAGVNISFDCVIRSLAGLDSIAQAAGRCNRHGKDPIRKVYIIKSADEKLTSLPEIRIGAEKTERVLRDFEQNPARFGSDLLSPAAMKTYFSYYYKHVQGEMDFPILRLGRNMFDLLSANKAYVDNYKNKHGKHLESVNRASFATAELYFEAISNTATSVVVPYNEEAESLIAALNGKVDAGELGSLFRRLQPYIVNVYDQDLKKLDNIGYVQHLLQGHVLALLKPAYSDEFGVDAEGEGAWDEAIL</sequence>
<dbReference type="PROSITE" id="PS51192">
    <property type="entry name" value="HELICASE_ATP_BIND_1"/>
    <property type="match status" value="1"/>
</dbReference>
<dbReference type="EMBL" id="MRVI01000002">
    <property type="protein sequence ID" value="OOC58518.1"/>
    <property type="molecule type" value="Genomic_DNA"/>
</dbReference>
<evidence type="ECO:0000256" key="3">
    <source>
        <dbReference type="ARBA" id="ARBA00022722"/>
    </source>
</evidence>
<dbReference type="InterPro" id="IPR027417">
    <property type="entry name" value="P-loop_NTPase"/>
</dbReference>
<comment type="similarity">
    <text evidence="2">In the central section; belongs to the CRISPR-associated helicase Cas3 family.</text>
</comment>
<evidence type="ECO:0000256" key="2">
    <source>
        <dbReference type="ARBA" id="ARBA00009046"/>
    </source>
</evidence>
<feature type="domain" description="HD Cas3-type" evidence="11">
    <location>
        <begin position="11"/>
        <end position="204"/>
    </location>
</feature>
<evidence type="ECO:0000256" key="9">
    <source>
        <dbReference type="ARBA" id="ARBA00023118"/>
    </source>
</evidence>
<evidence type="ECO:0000256" key="6">
    <source>
        <dbReference type="ARBA" id="ARBA00022801"/>
    </source>
</evidence>
<evidence type="ECO:0000313" key="13">
    <source>
        <dbReference type="Proteomes" id="UP000189059"/>
    </source>
</evidence>
<dbReference type="Pfam" id="PF00270">
    <property type="entry name" value="DEAD"/>
    <property type="match status" value="1"/>
</dbReference>
<evidence type="ECO:0000256" key="8">
    <source>
        <dbReference type="ARBA" id="ARBA00022840"/>
    </source>
</evidence>
<gene>
    <name evidence="12" type="ORF">BBD40_22715</name>
</gene>
<comment type="caution">
    <text evidence="12">The sequence shown here is derived from an EMBL/GenBank/DDBJ whole genome shotgun (WGS) entry which is preliminary data.</text>
</comment>
<keyword evidence="9" id="KW-0051">Antiviral defense</keyword>
<name>A0ABX3JR49_9BACL</name>
<dbReference type="SMART" id="SM00487">
    <property type="entry name" value="DEXDc"/>
    <property type="match status" value="1"/>
</dbReference>
<dbReference type="Pfam" id="PF18019">
    <property type="entry name" value="Cas3_HD"/>
    <property type="match status" value="1"/>
</dbReference>
<dbReference type="RefSeq" id="WP_077569427.1">
    <property type="nucleotide sequence ID" value="NZ_MRVI01000002.1"/>
</dbReference>
<evidence type="ECO:0000259" key="10">
    <source>
        <dbReference type="PROSITE" id="PS51192"/>
    </source>
</evidence>
<dbReference type="SMART" id="SM00471">
    <property type="entry name" value="HDc"/>
    <property type="match status" value="1"/>
</dbReference>
<dbReference type="InterPro" id="IPR003607">
    <property type="entry name" value="HD/PDEase_dom"/>
</dbReference>
<dbReference type="InterPro" id="IPR054712">
    <property type="entry name" value="Cas3-like_dom"/>
</dbReference>
<dbReference type="InterPro" id="IPR014001">
    <property type="entry name" value="Helicase_ATP-bd"/>
</dbReference>
<evidence type="ECO:0000256" key="1">
    <source>
        <dbReference type="ARBA" id="ARBA00006847"/>
    </source>
</evidence>
<dbReference type="SUPFAM" id="SSF52540">
    <property type="entry name" value="P-loop containing nucleoside triphosphate hydrolases"/>
    <property type="match status" value="1"/>
</dbReference>
<dbReference type="InterPro" id="IPR006483">
    <property type="entry name" value="CRISPR-assoc_Cas3_HD"/>
</dbReference>
<proteinExistence type="inferred from homology"/>
<dbReference type="InterPro" id="IPR011545">
    <property type="entry name" value="DEAD/DEAH_box_helicase_dom"/>
</dbReference>
<evidence type="ECO:0000313" key="12">
    <source>
        <dbReference type="EMBL" id="OOC58518.1"/>
    </source>
</evidence>
<evidence type="ECO:0000256" key="4">
    <source>
        <dbReference type="ARBA" id="ARBA00022723"/>
    </source>
</evidence>
<keyword evidence="5" id="KW-0547">Nucleotide-binding</keyword>
<dbReference type="NCBIfam" id="TIGR01587">
    <property type="entry name" value="cas3_core"/>
    <property type="match status" value="1"/>
</dbReference>
<dbReference type="CDD" id="cd09641">
    <property type="entry name" value="Cas3''_I"/>
    <property type="match status" value="1"/>
</dbReference>
<keyword evidence="6" id="KW-0378">Hydrolase</keyword>
<keyword evidence="13" id="KW-1185">Reference proteome</keyword>
<organism evidence="12 13">
    <name type="scientific">Paenibacillus ihbetae</name>
    <dbReference type="NCBI Taxonomy" id="1870820"/>
    <lineage>
        <taxon>Bacteria</taxon>
        <taxon>Bacillati</taxon>
        <taxon>Bacillota</taxon>
        <taxon>Bacilli</taxon>
        <taxon>Bacillales</taxon>
        <taxon>Paenibacillaceae</taxon>
        <taxon>Paenibacillus</taxon>
    </lineage>
</organism>
<dbReference type="SUPFAM" id="SSF109604">
    <property type="entry name" value="HD-domain/PDEase-like"/>
    <property type="match status" value="1"/>
</dbReference>
<dbReference type="CDD" id="cd17930">
    <property type="entry name" value="DEXHc_cas3"/>
    <property type="match status" value="1"/>
</dbReference>
<accession>A0ABX3JR49</accession>
<keyword evidence="8" id="KW-0067">ATP-binding</keyword>
<comment type="similarity">
    <text evidence="1">In the N-terminal section; belongs to the CRISPR-associated nuclease Cas3-HD family.</text>
</comment>
<dbReference type="Proteomes" id="UP000189059">
    <property type="component" value="Unassembled WGS sequence"/>
</dbReference>
<dbReference type="NCBIfam" id="TIGR01596">
    <property type="entry name" value="cas3_HD"/>
    <property type="match status" value="1"/>
</dbReference>
<evidence type="ECO:0000256" key="5">
    <source>
        <dbReference type="ARBA" id="ARBA00022741"/>
    </source>
</evidence>
<evidence type="ECO:0000259" key="11">
    <source>
        <dbReference type="PROSITE" id="PS51643"/>
    </source>
</evidence>
<dbReference type="InterPro" id="IPR038257">
    <property type="entry name" value="CRISPR-assoc_Cas3_HD_sf"/>
</dbReference>
<protein>
    <submittedName>
        <fullName evidence="12">CRISPR-associated helicase/endonuclease Cas3</fullName>
    </submittedName>
</protein>
<dbReference type="PROSITE" id="PS51643">
    <property type="entry name" value="HD_CAS3"/>
    <property type="match status" value="1"/>
</dbReference>